<keyword evidence="1" id="KW-0472">Membrane</keyword>
<accession>A0A6A6CW98</accession>
<gene>
    <name evidence="2" type="ORF">M409DRAFT_51836</name>
</gene>
<keyword evidence="1" id="KW-1133">Transmembrane helix</keyword>
<evidence type="ECO:0000313" key="3">
    <source>
        <dbReference type="Proteomes" id="UP000799537"/>
    </source>
</evidence>
<feature type="transmembrane region" description="Helical" evidence="1">
    <location>
        <begin position="21"/>
        <end position="40"/>
    </location>
</feature>
<feature type="transmembrane region" description="Helical" evidence="1">
    <location>
        <begin position="60"/>
        <end position="84"/>
    </location>
</feature>
<evidence type="ECO:0000313" key="2">
    <source>
        <dbReference type="EMBL" id="KAF2170069.1"/>
    </source>
</evidence>
<feature type="transmembrane region" description="Helical" evidence="1">
    <location>
        <begin position="105"/>
        <end position="125"/>
    </location>
</feature>
<protein>
    <recommendedName>
        <fullName evidence="4">MARVEL domain-containing protein</fullName>
    </recommendedName>
</protein>
<dbReference type="GeneID" id="54565192"/>
<feature type="transmembrane region" description="Helical" evidence="1">
    <location>
        <begin position="131"/>
        <end position="154"/>
    </location>
</feature>
<reference evidence="2" key="1">
    <citation type="journal article" date="2020" name="Stud. Mycol.">
        <title>101 Dothideomycetes genomes: a test case for predicting lifestyles and emergence of pathogens.</title>
        <authorList>
            <person name="Haridas S."/>
            <person name="Albert R."/>
            <person name="Binder M."/>
            <person name="Bloem J."/>
            <person name="Labutti K."/>
            <person name="Salamov A."/>
            <person name="Andreopoulos B."/>
            <person name="Baker S."/>
            <person name="Barry K."/>
            <person name="Bills G."/>
            <person name="Bluhm B."/>
            <person name="Cannon C."/>
            <person name="Castanera R."/>
            <person name="Culley D."/>
            <person name="Daum C."/>
            <person name="Ezra D."/>
            <person name="Gonzalez J."/>
            <person name="Henrissat B."/>
            <person name="Kuo A."/>
            <person name="Liang C."/>
            <person name="Lipzen A."/>
            <person name="Lutzoni F."/>
            <person name="Magnuson J."/>
            <person name="Mondo S."/>
            <person name="Nolan M."/>
            <person name="Ohm R."/>
            <person name="Pangilinan J."/>
            <person name="Park H.-J."/>
            <person name="Ramirez L."/>
            <person name="Alfaro M."/>
            <person name="Sun H."/>
            <person name="Tritt A."/>
            <person name="Yoshinaga Y."/>
            <person name="Zwiers L.-H."/>
            <person name="Turgeon B."/>
            <person name="Goodwin S."/>
            <person name="Spatafora J."/>
            <person name="Crous P."/>
            <person name="Grigoriev I."/>
        </authorList>
    </citation>
    <scope>NUCLEOTIDE SEQUENCE</scope>
    <source>
        <strain evidence="2">ATCC 36951</strain>
    </source>
</reference>
<sequence length="179" mass="19668">MAVDFYTWLTTFQNQRHVAHTACILLSAGLLFTGFGAFILNGFGNTNFDDFEGEKRRTMLTWLTGAVGMMATAANVFLYSRIAVLDRFDPLATEESMSIKRTTTCIVGVIGLFVVTVVEFALAGATAREGFTFIALVATFAGCISILTMAYDIISLVRPNRISLDDETNVPLEHDEFDP</sequence>
<keyword evidence="1" id="KW-0812">Transmembrane</keyword>
<name>A0A6A6CW98_ZASCE</name>
<dbReference type="AlphaFoldDB" id="A0A6A6CW98"/>
<evidence type="ECO:0000256" key="1">
    <source>
        <dbReference type="SAM" id="Phobius"/>
    </source>
</evidence>
<keyword evidence="3" id="KW-1185">Reference proteome</keyword>
<organism evidence="2 3">
    <name type="scientific">Zasmidium cellare ATCC 36951</name>
    <dbReference type="NCBI Taxonomy" id="1080233"/>
    <lineage>
        <taxon>Eukaryota</taxon>
        <taxon>Fungi</taxon>
        <taxon>Dikarya</taxon>
        <taxon>Ascomycota</taxon>
        <taxon>Pezizomycotina</taxon>
        <taxon>Dothideomycetes</taxon>
        <taxon>Dothideomycetidae</taxon>
        <taxon>Mycosphaerellales</taxon>
        <taxon>Mycosphaerellaceae</taxon>
        <taxon>Zasmidium</taxon>
    </lineage>
</organism>
<dbReference type="RefSeq" id="XP_033670958.1">
    <property type="nucleotide sequence ID" value="XM_033811920.1"/>
</dbReference>
<evidence type="ECO:0008006" key="4">
    <source>
        <dbReference type="Google" id="ProtNLM"/>
    </source>
</evidence>
<dbReference type="EMBL" id="ML993586">
    <property type="protein sequence ID" value="KAF2170069.1"/>
    <property type="molecule type" value="Genomic_DNA"/>
</dbReference>
<dbReference type="Proteomes" id="UP000799537">
    <property type="component" value="Unassembled WGS sequence"/>
</dbReference>
<proteinExistence type="predicted"/>